<dbReference type="SMART" id="SM00739">
    <property type="entry name" value="KOW"/>
    <property type="match status" value="1"/>
</dbReference>
<dbReference type="InterPro" id="IPR005825">
    <property type="entry name" value="Ribosomal_uL24_CS"/>
</dbReference>
<comment type="function">
    <text evidence="5">One of two assembly initiator proteins, it binds directly to the 5'-end of the 23S rRNA, where it nucleates assembly of the 50S subunit.</text>
</comment>
<comment type="similarity">
    <text evidence="1 5 6">Belongs to the universal ribosomal protein uL24 family.</text>
</comment>
<accession>A0A518EWC9</accession>
<keyword evidence="3 5" id="KW-0687">Ribonucleoprotein</keyword>
<dbReference type="OrthoDB" id="9807419at2"/>
<gene>
    <name evidence="5 9" type="primary">rplX</name>
    <name evidence="9" type="ORF">Poly30_39490</name>
</gene>
<keyword evidence="2 5" id="KW-0689">Ribosomal protein</keyword>
<dbReference type="Gene3D" id="2.30.30.30">
    <property type="match status" value="1"/>
</dbReference>
<dbReference type="RefSeq" id="WP_145201011.1">
    <property type="nucleotide sequence ID" value="NZ_CP036434.1"/>
</dbReference>
<evidence type="ECO:0000256" key="5">
    <source>
        <dbReference type="HAMAP-Rule" id="MF_01326"/>
    </source>
</evidence>
<proteinExistence type="inferred from homology"/>
<sequence>MHVKRGDQVIVISGNDKGTTGEVIEVHRQDNRVVVSGVNIRTKHVKPTQSNPQGERAQREFSIHASNVQLLDPKTGKGSRKRPTA</sequence>
<dbReference type="GO" id="GO:1990904">
    <property type="term" value="C:ribonucleoprotein complex"/>
    <property type="evidence" value="ECO:0007669"/>
    <property type="project" value="UniProtKB-KW"/>
</dbReference>
<dbReference type="Proteomes" id="UP000320390">
    <property type="component" value="Chromosome"/>
</dbReference>
<feature type="region of interest" description="Disordered" evidence="7">
    <location>
        <begin position="63"/>
        <end position="85"/>
    </location>
</feature>
<dbReference type="Pfam" id="PF17136">
    <property type="entry name" value="ribosomal_L24"/>
    <property type="match status" value="1"/>
</dbReference>
<dbReference type="InterPro" id="IPR057264">
    <property type="entry name" value="Ribosomal_uL24_C"/>
</dbReference>
<evidence type="ECO:0000256" key="2">
    <source>
        <dbReference type="ARBA" id="ARBA00022980"/>
    </source>
</evidence>
<name>A0A518EWC9_9BACT</name>
<evidence type="ECO:0000313" key="10">
    <source>
        <dbReference type="Proteomes" id="UP000320390"/>
    </source>
</evidence>
<dbReference type="InterPro" id="IPR008991">
    <property type="entry name" value="Translation_prot_SH3-like_sf"/>
</dbReference>
<evidence type="ECO:0000256" key="1">
    <source>
        <dbReference type="ARBA" id="ARBA00010618"/>
    </source>
</evidence>
<dbReference type="GO" id="GO:0019843">
    <property type="term" value="F:rRNA binding"/>
    <property type="evidence" value="ECO:0007669"/>
    <property type="project" value="UniProtKB-UniRule"/>
</dbReference>
<dbReference type="SUPFAM" id="SSF50104">
    <property type="entry name" value="Translation proteins SH3-like domain"/>
    <property type="match status" value="1"/>
</dbReference>
<dbReference type="EMBL" id="CP036434">
    <property type="protein sequence ID" value="QDV08406.1"/>
    <property type="molecule type" value="Genomic_DNA"/>
</dbReference>
<evidence type="ECO:0000256" key="7">
    <source>
        <dbReference type="SAM" id="MobiDB-lite"/>
    </source>
</evidence>
<dbReference type="PANTHER" id="PTHR12903">
    <property type="entry name" value="MITOCHONDRIAL RIBOSOMAL PROTEIN L24"/>
    <property type="match status" value="1"/>
</dbReference>
<dbReference type="GO" id="GO:0005840">
    <property type="term" value="C:ribosome"/>
    <property type="evidence" value="ECO:0007669"/>
    <property type="project" value="UniProtKB-KW"/>
</dbReference>
<organism evidence="9 10">
    <name type="scientific">Saltatorellus ferox</name>
    <dbReference type="NCBI Taxonomy" id="2528018"/>
    <lineage>
        <taxon>Bacteria</taxon>
        <taxon>Pseudomonadati</taxon>
        <taxon>Planctomycetota</taxon>
        <taxon>Planctomycetia</taxon>
        <taxon>Planctomycetia incertae sedis</taxon>
        <taxon>Saltatorellus</taxon>
    </lineage>
</organism>
<evidence type="ECO:0000256" key="4">
    <source>
        <dbReference type="ARBA" id="ARBA00035206"/>
    </source>
</evidence>
<protein>
    <recommendedName>
        <fullName evidence="4 5">Large ribosomal subunit protein uL24</fullName>
    </recommendedName>
</protein>
<dbReference type="HAMAP" id="MF_01326_B">
    <property type="entry name" value="Ribosomal_uL24_B"/>
    <property type="match status" value="1"/>
</dbReference>
<feature type="domain" description="KOW" evidence="8">
    <location>
        <begin position="2"/>
        <end position="29"/>
    </location>
</feature>
<dbReference type="Pfam" id="PF00467">
    <property type="entry name" value="KOW"/>
    <property type="match status" value="1"/>
</dbReference>
<dbReference type="InterPro" id="IPR005824">
    <property type="entry name" value="KOW"/>
</dbReference>
<dbReference type="InterPro" id="IPR041988">
    <property type="entry name" value="Ribosomal_uL24_KOW"/>
</dbReference>
<keyword evidence="5" id="KW-0694">RNA-binding</keyword>
<evidence type="ECO:0000256" key="6">
    <source>
        <dbReference type="RuleBase" id="RU003477"/>
    </source>
</evidence>
<comment type="function">
    <text evidence="5">One of the proteins that surrounds the polypeptide exit tunnel on the outside of the subunit.</text>
</comment>
<dbReference type="GO" id="GO:0003735">
    <property type="term" value="F:structural constituent of ribosome"/>
    <property type="evidence" value="ECO:0007669"/>
    <property type="project" value="InterPro"/>
</dbReference>
<evidence type="ECO:0000259" key="8">
    <source>
        <dbReference type="SMART" id="SM00739"/>
    </source>
</evidence>
<dbReference type="CDD" id="cd06089">
    <property type="entry name" value="KOW_RPL26"/>
    <property type="match status" value="1"/>
</dbReference>
<keyword evidence="10" id="KW-1185">Reference proteome</keyword>
<dbReference type="PROSITE" id="PS01108">
    <property type="entry name" value="RIBOSOMAL_L24"/>
    <property type="match status" value="1"/>
</dbReference>
<reference evidence="9 10" key="1">
    <citation type="submission" date="2019-02" db="EMBL/GenBank/DDBJ databases">
        <title>Deep-cultivation of Planctomycetes and their phenomic and genomic characterization uncovers novel biology.</title>
        <authorList>
            <person name="Wiegand S."/>
            <person name="Jogler M."/>
            <person name="Boedeker C."/>
            <person name="Pinto D."/>
            <person name="Vollmers J."/>
            <person name="Rivas-Marin E."/>
            <person name="Kohn T."/>
            <person name="Peeters S.H."/>
            <person name="Heuer A."/>
            <person name="Rast P."/>
            <person name="Oberbeckmann S."/>
            <person name="Bunk B."/>
            <person name="Jeske O."/>
            <person name="Meyerdierks A."/>
            <person name="Storesund J.E."/>
            <person name="Kallscheuer N."/>
            <person name="Luecker S."/>
            <person name="Lage O.M."/>
            <person name="Pohl T."/>
            <person name="Merkel B.J."/>
            <person name="Hornburger P."/>
            <person name="Mueller R.-W."/>
            <person name="Bruemmer F."/>
            <person name="Labrenz M."/>
            <person name="Spormann A.M."/>
            <person name="Op den Camp H."/>
            <person name="Overmann J."/>
            <person name="Amann R."/>
            <person name="Jetten M.S.M."/>
            <person name="Mascher T."/>
            <person name="Medema M.H."/>
            <person name="Devos D.P."/>
            <person name="Kaster A.-K."/>
            <person name="Ovreas L."/>
            <person name="Rohde M."/>
            <person name="Galperin M.Y."/>
            <person name="Jogler C."/>
        </authorList>
    </citation>
    <scope>NUCLEOTIDE SEQUENCE [LARGE SCALE GENOMIC DNA]</scope>
    <source>
        <strain evidence="9 10">Poly30</strain>
    </source>
</reference>
<dbReference type="GO" id="GO:0006412">
    <property type="term" value="P:translation"/>
    <property type="evidence" value="ECO:0007669"/>
    <property type="project" value="UniProtKB-UniRule"/>
</dbReference>
<evidence type="ECO:0000313" key="9">
    <source>
        <dbReference type="EMBL" id="QDV08406.1"/>
    </source>
</evidence>
<keyword evidence="5" id="KW-0699">rRNA-binding</keyword>
<dbReference type="InterPro" id="IPR003256">
    <property type="entry name" value="Ribosomal_uL24"/>
</dbReference>
<comment type="subunit">
    <text evidence="5">Part of the 50S ribosomal subunit.</text>
</comment>
<evidence type="ECO:0000256" key="3">
    <source>
        <dbReference type="ARBA" id="ARBA00023274"/>
    </source>
</evidence>
<dbReference type="NCBIfam" id="TIGR01079">
    <property type="entry name" value="rplX_bact"/>
    <property type="match status" value="1"/>
</dbReference>
<dbReference type="AlphaFoldDB" id="A0A518EWC9"/>
<dbReference type="InterPro" id="IPR014722">
    <property type="entry name" value="Rib_uL2_dom2"/>
</dbReference>